<comment type="subcellular location">
    <subcellularLocation>
        <location evidence="1">Endomembrane system</location>
        <topology evidence="1">Multi-pass membrane protein</topology>
    </subcellularLocation>
</comment>
<evidence type="ECO:0000256" key="3">
    <source>
        <dbReference type="ARBA" id="ARBA00022989"/>
    </source>
</evidence>
<gene>
    <name evidence="6" type="ORF">Unknown280_0920</name>
</gene>
<keyword evidence="2" id="KW-0812">Transmembrane</keyword>
<dbReference type="Pfam" id="PF06803">
    <property type="entry name" value="DUF1232"/>
    <property type="match status" value="1"/>
</dbReference>
<dbReference type="AlphaFoldDB" id="A0A650ENQ6"/>
<evidence type="ECO:0000256" key="4">
    <source>
        <dbReference type="ARBA" id="ARBA00023136"/>
    </source>
</evidence>
<dbReference type="GO" id="GO:0012505">
    <property type="term" value="C:endomembrane system"/>
    <property type="evidence" value="ECO:0007669"/>
    <property type="project" value="UniProtKB-SubCell"/>
</dbReference>
<evidence type="ECO:0000256" key="1">
    <source>
        <dbReference type="ARBA" id="ARBA00004127"/>
    </source>
</evidence>
<evidence type="ECO:0000313" key="6">
    <source>
        <dbReference type="EMBL" id="QGT51400.1"/>
    </source>
</evidence>
<proteinExistence type="predicted"/>
<sequence length="148" mass="16305">MNDDEYDYTKDQNYDETKKVSEQELIDKYQKHFDKNGAMKLLVKLRKSTRNKSKIISGATGAIVKTLGCLISALENPATPARMKALIIGATGYILFPLDLISDMLPGIGYADDLASAAGVVAMVGIYSDFSLEKLDAYIDQMERDGKV</sequence>
<keyword evidence="4" id="KW-0472">Membrane</keyword>
<keyword evidence="3" id="KW-1133">Transmembrane helix</keyword>
<reference evidence="6" key="1">
    <citation type="journal article" date="2020" name="J. ISSAAS">
        <title>Lactobacilli and other gastrointestinal microbiota of Peromyscus leucopus, reservoir host for agents of Lyme disease and other zoonoses in North America.</title>
        <authorList>
            <person name="Milovic A."/>
            <person name="Bassam K."/>
            <person name="Shao H."/>
            <person name="Chatzistamou I."/>
            <person name="Tufts D.M."/>
            <person name="Diuk-Wasser M."/>
            <person name="Barbour A.G."/>
        </authorList>
    </citation>
    <scope>NUCLEOTIDE SEQUENCE</scope>
    <source>
        <strain evidence="6">LL50</strain>
    </source>
</reference>
<organism evidence="6">
    <name type="scientific">uncultured Spirochaetaceae bacterium</name>
    <dbReference type="NCBI Taxonomy" id="201186"/>
    <lineage>
        <taxon>Bacteria</taxon>
        <taxon>Pseudomonadati</taxon>
        <taxon>Spirochaetota</taxon>
        <taxon>Spirochaetia</taxon>
        <taxon>Spirochaetales</taxon>
        <taxon>Spirochaetaceae</taxon>
        <taxon>environmental samples</taxon>
    </lineage>
</organism>
<protein>
    <recommendedName>
        <fullName evidence="5">DUF1232 domain-containing protein</fullName>
    </recommendedName>
</protein>
<evidence type="ECO:0000259" key="5">
    <source>
        <dbReference type="Pfam" id="PF06803"/>
    </source>
</evidence>
<dbReference type="EMBL" id="MN577574">
    <property type="protein sequence ID" value="QGT51400.1"/>
    <property type="molecule type" value="Genomic_DNA"/>
</dbReference>
<name>A0A650ENQ6_9SPIO</name>
<dbReference type="InterPro" id="IPR010652">
    <property type="entry name" value="DUF1232"/>
</dbReference>
<accession>A0A650ENQ6</accession>
<feature type="domain" description="DUF1232" evidence="5">
    <location>
        <begin position="84"/>
        <end position="115"/>
    </location>
</feature>
<evidence type="ECO:0000256" key="2">
    <source>
        <dbReference type="ARBA" id="ARBA00022692"/>
    </source>
</evidence>